<gene>
    <name evidence="3" type="ORF">KOF26_06155</name>
</gene>
<name>A0ABS6BGL6_9SPHN</name>
<dbReference type="PANTHER" id="PTHR43798">
    <property type="entry name" value="MONOACYLGLYCEROL LIPASE"/>
    <property type="match status" value="1"/>
</dbReference>
<reference evidence="3 4" key="1">
    <citation type="submission" date="2021-06" db="EMBL/GenBank/DDBJ databases">
        <title>Sphingomonas sp. XMGL2, whole genome shotgun sequencing project.</title>
        <authorList>
            <person name="Zhao G."/>
            <person name="Shen L."/>
        </authorList>
    </citation>
    <scope>NUCLEOTIDE SEQUENCE [LARGE SCALE GENOMIC DNA]</scope>
    <source>
        <strain evidence="3 4">XMGL2</strain>
    </source>
</reference>
<dbReference type="Proteomes" id="UP000776276">
    <property type="component" value="Unassembled WGS sequence"/>
</dbReference>
<dbReference type="EMBL" id="JAHKRT010000003">
    <property type="protein sequence ID" value="MBU3077448.1"/>
    <property type="molecule type" value="Genomic_DNA"/>
</dbReference>
<feature type="domain" description="AB hydrolase-1" evidence="2">
    <location>
        <begin position="66"/>
        <end position="169"/>
    </location>
</feature>
<evidence type="ECO:0000313" key="3">
    <source>
        <dbReference type="EMBL" id="MBU3077448.1"/>
    </source>
</evidence>
<dbReference type="RefSeq" id="WP_216321892.1">
    <property type="nucleotide sequence ID" value="NZ_JAHKRT010000003.1"/>
</dbReference>
<comment type="caution">
    <text evidence="3">The sequence shown here is derived from an EMBL/GenBank/DDBJ whole genome shotgun (WGS) entry which is preliminary data.</text>
</comment>
<feature type="signal peptide" evidence="1">
    <location>
        <begin position="1"/>
        <end position="20"/>
    </location>
</feature>
<keyword evidence="4" id="KW-1185">Reference proteome</keyword>
<dbReference type="PANTHER" id="PTHR43798:SF33">
    <property type="entry name" value="HYDROLASE, PUTATIVE (AFU_ORTHOLOGUE AFUA_2G14860)-RELATED"/>
    <property type="match status" value="1"/>
</dbReference>
<evidence type="ECO:0000313" key="4">
    <source>
        <dbReference type="Proteomes" id="UP000776276"/>
    </source>
</evidence>
<keyword evidence="1" id="KW-0732">Signal</keyword>
<dbReference type="GO" id="GO:0016787">
    <property type="term" value="F:hydrolase activity"/>
    <property type="evidence" value="ECO:0007669"/>
    <property type="project" value="UniProtKB-KW"/>
</dbReference>
<dbReference type="Pfam" id="PF00561">
    <property type="entry name" value="Abhydrolase_1"/>
    <property type="match status" value="1"/>
</dbReference>
<evidence type="ECO:0000259" key="2">
    <source>
        <dbReference type="Pfam" id="PF00561"/>
    </source>
</evidence>
<dbReference type="InterPro" id="IPR050266">
    <property type="entry name" value="AB_hydrolase_sf"/>
</dbReference>
<accession>A0ABS6BGL6</accession>
<keyword evidence="3" id="KW-0378">Hydrolase</keyword>
<evidence type="ECO:0000256" key="1">
    <source>
        <dbReference type="SAM" id="SignalP"/>
    </source>
</evidence>
<feature type="chain" id="PRO_5046347368" evidence="1">
    <location>
        <begin position="21"/>
        <end position="337"/>
    </location>
</feature>
<sequence length="337" mass="37164">MRLPALVLFALSLAAAPALAQAVPDYGADLERYDYPAPVQWFEVPGRDQVRMAYLELLPAKPNGRAIVLLHGKNFCAATWYETARALADAGYRVIAPDQIGFCKSSKPEDFQYSFQALADMTLKLLQARGLTRVTVVGHSMGGQLAARLALMHPERVEQLILVAPLGLNDRLTDGSSYTPLPQLLATEMRTSFESIKAYQLAAYYHGEWRPDYDRWVTMRAGMYQGEGRRRIAIAQARTSDILQTQPVIYELDRLRVPTSFIIGMLDGTGARHEGPPRAVRAAPGSIPALAEEVVPRIPGARLVRMEGLGHSPQVEAPAEFQRTLLQVLSTRGATAR</sequence>
<proteinExistence type="predicted"/>
<dbReference type="InterPro" id="IPR000073">
    <property type="entry name" value="AB_hydrolase_1"/>
</dbReference>
<organism evidence="3 4">
    <name type="scientific">Sphingomonas quercus</name>
    <dbReference type="NCBI Taxonomy" id="2842451"/>
    <lineage>
        <taxon>Bacteria</taxon>
        <taxon>Pseudomonadati</taxon>
        <taxon>Pseudomonadota</taxon>
        <taxon>Alphaproteobacteria</taxon>
        <taxon>Sphingomonadales</taxon>
        <taxon>Sphingomonadaceae</taxon>
        <taxon>Sphingomonas</taxon>
    </lineage>
</organism>
<protein>
    <submittedName>
        <fullName evidence="3">Alpha/beta hydrolase</fullName>
    </submittedName>
</protein>